<keyword evidence="8" id="KW-0479">Metal-binding</keyword>
<reference evidence="19" key="1">
    <citation type="submission" date="2018-05" db="EMBL/GenBank/DDBJ databases">
        <authorList>
            <person name="Lanie J.A."/>
            <person name="Ng W.-L."/>
            <person name="Kazmierczak K.M."/>
            <person name="Andrzejewski T.M."/>
            <person name="Davidsen T.M."/>
            <person name="Wayne K.J."/>
            <person name="Tettelin H."/>
            <person name="Glass J.I."/>
            <person name="Rusch D."/>
            <person name="Podicherti R."/>
            <person name="Tsui H.-C.T."/>
            <person name="Winkler M.E."/>
        </authorList>
    </citation>
    <scope>NUCLEOTIDE SEQUENCE</scope>
</reference>
<keyword evidence="13" id="KW-0342">GTP-binding</keyword>
<dbReference type="CDD" id="cd00641">
    <property type="entry name" value="GTP_cyclohydro2"/>
    <property type="match status" value="1"/>
</dbReference>
<dbReference type="InterPro" id="IPR032677">
    <property type="entry name" value="GTP_cyclohydro_II"/>
</dbReference>
<evidence type="ECO:0000256" key="6">
    <source>
        <dbReference type="ARBA" id="ARBA00012762"/>
    </source>
</evidence>
<dbReference type="NCBIfam" id="TIGR00505">
    <property type="entry name" value="ribA"/>
    <property type="match status" value="1"/>
</dbReference>
<comment type="catalytic activity">
    <reaction evidence="17">
        <text>GTP + 4 H2O = 2,5-diamino-6-hydroxy-4-(5-phosphoribosylamino)-pyrimidine + formate + 2 phosphate + 3 H(+)</text>
        <dbReference type="Rhea" id="RHEA:23704"/>
        <dbReference type="ChEBI" id="CHEBI:15377"/>
        <dbReference type="ChEBI" id="CHEBI:15378"/>
        <dbReference type="ChEBI" id="CHEBI:15740"/>
        <dbReference type="ChEBI" id="CHEBI:37565"/>
        <dbReference type="ChEBI" id="CHEBI:43474"/>
        <dbReference type="ChEBI" id="CHEBI:58614"/>
        <dbReference type="EC" id="3.5.4.25"/>
    </reaction>
</comment>
<evidence type="ECO:0000256" key="3">
    <source>
        <dbReference type="ARBA" id="ARBA00001947"/>
    </source>
</evidence>
<dbReference type="PIRSF" id="PIRSF001259">
    <property type="entry name" value="RibA"/>
    <property type="match status" value="1"/>
</dbReference>
<dbReference type="InterPro" id="IPR017945">
    <property type="entry name" value="DHBP_synth_RibB-like_a/b_dom"/>
</dbReference>
<keyword evidence="7" id="KW-0686">Riboflavin biosynthesis</keyword>
<keyword evidence="11" id="KW-0862">Zinc</keyword>
<dbReference type="EMBL" id="UINC01045674">
    <property type="protein sequence ID" value="SVB52716.1"/>
    <property type="molecule type" value="Genomic_DNA"/>
</dbReference>
<evidence type="ECO:0000256" key="1">
    <source>
        <dbReference type="ARBA" id="ARBA00001936"/>
    </source>
</evidence>
<evidence type="ECO:0000256" key="5">
    <source>
        <dbReference type="ARBA" id="ARBA00005520"/>
    </source>
</evidence>
<keyword evidence="12" id="KW-0460">Magnesium</keyword>
<dbReference type="NCBIfam" id="TIGR00506">
    <property type="entry name" value="ribB"/>
    <property type="match status" value="1"/>
</dbReference>
<evidence type="ECO:0000256" key="7">
    <source>
        <dbReference type="ARBA" id="ARBA00022619"/>
    </source>
</evidence>
<dbReference type="InterPro" id="IPR016299">
    <property type="entry name" value="Riboflavin_synth_RibBA"/>
</dbReference>
<dbReference type="GO" id="GO:0005525">
    <property type="term" value="F:GTP binding"/>
    <property type="evidence" value="ECO:0007669"/>
    <property type="project" value="UniProtKB-KW"/>
</dbReference>
<evidence type="ECO:0000313" key="19">
    <source>
        <dbReference type="EMBL" id="SVB52716.1"/>
    </source>
</evidence>
<comment type="cofactor">
    <cofactor evidence="1">
        <name>Mn(2+)</name>
        <dbReference type="ChEBI" id="CHEBI:29035"/>
    </cofactor>
</comment>
<dbReference type="PANTHER" id="PTHR21327">
    <property type="entry name" value="GTP CYCLOHYDROLASE II-RELATED"/>
    <property type="match status" value="1"/>
</dbReference>
<dbReference type="UniPathway" id="UPA00275">
    <property type="reaction ID" value="UER00400"/>
</dbReference>
<evidence type="ECO:0000259" key="18">
    <source>
        <dbReference type="Pfam" id="PF00925"/>
    </source>
</evidence>
<dbReference type="GO" id="GO:0046872">
    <property type="term" value="F:metal ion binding"/>
    <property type="evidence" value="ECO:0007669"/>
    <property type="project" value="UniProtKB-KW"/>
</dbReference>
<evidence type="ECO:0000256" key="8">
    <source>
        <dbReference type="ARBA" id="ARBA00022723"/>
    </source>
</evidence>
<proteinExistence type="inferred from homology"/>
<feature type="domain" description="GTP cyclohydrolase II" evidence="18">
    <location>
        <begin position="212"/>
        <end position="374"/>
    </location>
</feature>
<dbReference type="GO" id="GO:0005829">
    <property type="term" value="C:cytosol"/>
    <property type="evidence" value="ECO:0007669"/>
    <property type="project" value="TreeGrafter"/>
</dbReference>
<comment type="pathway">
    <text evidence="4">Cofactor biosynthesis; riboflavin biosynthesis; 5-amino-6-(D-ribitylamino)uracil from GTP: step 1/4.</text>
</comment>
<comment type="cofactor">
    <cofactor evidence="2">
        <name>Mg(2+)</name>
        <dbReference type="ChEBI" id="CHEBI:18420"/>
    </cofactor>
</comment>
<evidence type="ECO:0000256" key="10">
    <source>
        <dbReference type="ARBA" id="ARBA00022801"/>
    </source>
</evidence>
<evidence type="ECO:0000256" key="9">
    <source>
        <dbReference type="ARBA" id="ARBA00022741"/>
    </source>
</evidence>
<comment type="cofactor">
    <cofactor evidence="3">
        <name>Zn(2+)</name>
        <dbReference type="ChEBI" id="CHEBI:29105"/>
    </cofactor>
</comment>
<dbReference type="HAMAP" id="MF_01283">
    <property type="entry name" value="RibBA"/>
    <property type="match status" value="1"/>
</dbReference>
<dbReference type="GO" id="GO:0008686">
    <property type="term" value="F:3,4-dihydroxy-2-butanone-4-phosphate synthase activity"/>
    <property type="evidence" value="ECO:0007669"/>
    <property type="project" value="InterPro"/>
</dbReference>
<evidence type="ECO:0000256" key="16">
    <source>
        <dbReference type="ARBA" id="ARBA00023268"/>
    </source>
</evidence>
<dbReference type="NCBIfam" id="NF001591">
    <property type="entry name" value="PRK00393.1"/>
    <property type="match status" value="1"/>
</dbReference>
<keyword evidence="14" id="KW-0464">Manganese</keyword>
<dbReference type="InterPro" id="IPR036144">
    <property type="entry name" value="RibA-like_sf"/>
</dbReference>
<name>A0A382EPJ6_9ZZZZ</name>
<keyword evidence="16" id="KW-0511">Multifunctional enzyme</keyword>
<evidence type="ECO:0000256" key="17">
    <source>
        <dbReference type="ARBA" id="ARBA00049295"/>
    </source>
</evidence>
<dbReference type="Gene3D" id="3.40.50.10990">
    <property type="entry name" value="GTP cyclohydrolase II"/>
    <property type="match status" value="1"/>
</dbReference>
<accession>A0A382EPJ6</accession>
<dbReference type="HAMAP" id="MF_00179">
    <property type="entry name" value="RibA"/>
    <property type="match status" value="1"/>
</dbReference>
<dbReference type="InterPro" id="IPR000422">
    <property type="entry name" value="DHBP_synthase_RibB"/>
</dbReference>
<keyword evidence="9" id="KW-0547">Nucleotide-binding</keyword>
<dbReference type="HAMAP" id="MF_00180">
    <property type="entry name" value="RibB"/>
    <property type="match status" value="1"/>
</dbReference>
<keyword evidence="10" id="KW-0378">Hydrolase</keyword>
<dbReference type="GO" id="GO:0003935">
    <property type="term" value="F:GTP cyclohydrolase II activity"/>
    <property type="evidence" value="ECO:0007669"/>
    <property type="project" value="UniProtKB-EC"/>
</dbReference>
<dbReference type="Pfam" id="PF00925">
    <property type="entry name" value="GTP_cyclohydro2"/>
    <property type="match status" value="1"/>
</dbReference>
<evidence type="ECO:0000256" key="2">
    <source>
        <dbReference type="ARBA" id="ARBA00001946"/>
    </source>
</evidence>
<evidence type="ECO:0000256" key="15">
    <source>
        <dbReference type="ARBA" id="ARBA00023239"/>
    </source>
</evidence>
<dbReference type="SUPFAM" id="SSF55821">
    <property type="entry name" value="YrdC/RibB"/>
    <property type="match status" value="1"/>
</dbReference>
<evidence type="ECO:0000256" key="4">
    <source>
        <dbReference type="ARBA" id="ARBA00004853"/>
    </source>
</evidence>
<evidence type="ECO:0000256" key="13">
    <source>
        <dbReference type="ARBA" id="ARBA00023134"/>
    </source>
</evidence>
<protein>
    <recommendedName>
        <fullName evidence="6">GTP cyclohydrolase II</fullName>
        <ecNumber evidence="6">3.5.4.25</ecNumber>
    </recommendedName>
</protein>
<keyword evidence="15" id="KW-0456">Lyase</keyword>
<evidence type="ECO:0000256" key="14">
    <source>
        <dbReference type="ARBA" id="ARBA00023211"/>
    </source>
</evidence>
<dbReference type="EC" id="3.5.4.25" evidence="6"/>
<gene>
    <name evidence="19" type="ORF">METZ01_LOCUS205570</name>
</gene>
<dbReference type="FunFam" id="3.90.870.10:FF:000001">
    <property type="entry name" value="Riboflavin biosynthesis protein RibBA"/>
    <property type="match status" value="1"/>
</dbReference>
<dbReference type="NCBIfam" id="NF006803">
    <property type="entry name" value="PRK09311.1"/>
    <property type="match status" value="1"/>
</dbReference>
<dbReference type="PANTHER" id="PTHR21327:SF18">
    <property type="entry name" value="3,4-DIHYDROXY-2-BUTANONE 4-PHOSPHATE SYNTHASE"/>
    <property type="match status" value="1"/>
</dbReference>
<dbReference type="Pfam" id="PF00926">
    <property type="entry name" value="DHBP_synthase"/>
    <property type="match status" value="1"/>
</dbReference>
<evidence type="ECO:0000256" key="12">
    <source>
        <dbReference type="ARBA" id="ARBA00022842"/>
    </source>
</evidence>
<comment type="similarity">
    <text evidence="5">In the N-terminal section; belongs to the DHBP synthase family.</text>
</comment>
<organism evidence="19">
    <name type="scientific">marine metagenome</name>
    <dbReference type="NCBI Taxonomy" id="408172"/>
    <lineage>
        <taxon>unclassified sequences</taxon>
        <taxon>metagenomes</taxon>
        <taxon>ecological metagenomes</taxon>
    </lineage>
</organism>
<dbReference type="InterPro" id="IPR000926">
    <property type="entry name" value="RibA"/>
</dbReference>
<dbReference type="GO" id="GO:0009231">
    <property type="term" value="P:riboflavin biosynthetic process"/>
    <property type="evidence" value="ECO:0007669"/>
    <property type="project" value="UniProtKB-UniPathway"/>
</dbReference>
<sequence length="403" mass="44891">MENEFSTIEDALEDVGQGKMIVIVDDEDRENEGDLMIAAEKATPEVINFMAKFGRGLICLTLTESRTRDLGLNMMVDDNQSAFETPFTVSIDARQGVTTGISAADRAHTIKVAIDPDSARSDLVKPGHIFPLRAKNGGVLVRMGQTEASVDMARIAGLQPYGVICEIMNDDGTMARVSQLTQFIKVHGLKMVTTKDLAEYRLKKEALVEEITSTILPTHSGEFRAVVFKNILNDQTHIALVKGEIREDEPTLVRVHSQCLTGDVFGSYRCDCGEQLKKSMEMIDQEGKGVLLYLYQEGRGIGLVNKMKAYALQDEGKDTVQANEELGFKPDLRDYGIGAQILRKVGLGQIRIMTNNPRKIVGLEGYGLHLVERVHIEVQAKEDNIKYLRTKREKMGHMFQNIK</sequence>
<dbReference type="FunFam" id="3.40.50.10990:FF:000001">
    <property type="entry name" value="Riboflavin biosynthesis protein RibBA"/>
    <property type="match status" value="1"/>
</dbReference>
<evidence type="ECO:0000256" key="11">
    <source>
        <dbReference type="ARBA" id="ARBA00022833"/>
    </source>
</evidence>
<dbReference type="SUPFAM" id="SSF142695">
    <property type="entry name" value="RibA-like"/>
    <property type="match status" value="1"/>
</dbReference>
<dbReference type="AlphaFoldDB" id="A0A382EPJ6"/>
<dbReference type="Gene3D" id="3.90.870.10">
    <property type="entry name" value="DHBP synthase"/>
    <property type="match status" value="1"/>
</dbReference>